<keyword evidence="2" id="KW-1185">Reference proteome</keyword>
<proteinExistence type="predicted"/>
<accession>A0ACB8RKG9</accession>
<reference evidence="1" key="1">
    <citation type="submission" date="2021-02" db="EMBL/GenBank/DDBJ databases">
        <authorList>
            <consortium name="DOE Joint Genome Institute"/>
            <person name="Ahrendt S."/>
            <person name="Looney B.P."/>
            <person name="Miyauchi S."/>
            <person name="Morin E."/>
            <person name="Drula E."/>
            <person name="Courty P.E."/>
            <person name="Chicoki N."/>
            <person name="Fauchery L."/>
            <person name="Kohler A."/>
            <person name="Kuo A."/>
            <person name="Labutti K."/>
            <person name="Pangilinan J."/>
            <person name="Lipzen A."/>
            <person name="Riley R."/>
            <person name="Andreopoulos W."/>
            <person name="He G."/>
            <person name="Johnson J."/>
            <person name="Barry K.W."/>
            <person name="Grigoriev I.V."/>
            <person name="Nagy L."/>
            <person name="Hibbett D."/>
            <person name="Henrissat B."/>
            <person name="Matheny P.B."/>
            <person name="Labbe J."/>
            <person name="Martin F."/>
        </authorList>
    </citation>
    <scope>NUCLEOTIDE SEQUENCE</scope>
    <source>
        <strain evidence="1">FP105234-sp</strain>
    </source>
</reference>
<gene>
    <name evidence="1" type="ORF">FA95DRAFT_1608531</name>
</gene>
<protein>
    <submittedName>
        <fullName evidence="1">Uncharacterized protein</fullName>
    </submittedName>
</protein>
<comment type="caution">
    <text evidence="1">The sequence shown here is derived from an EMBL/GenBank/DDBJ whole genome shotgun (WGS) entry which is preliminary data.</text>
</comment>
<dbReference type="Proteomes" id="UP000814033">
    <property type="component" value="Unassembled WGS sequence"/>
</dbReference>
<evidence type="ECO:0000313" key="1">
    <source>
        <dbReference type="EMBL" id="KAI0044425.1"/>
    </source>
</evidence>
<name>A0ACB8RKG9_9AGAM</name>
<evidence type="ECO:0000313" key="2">
    <source>
        <dbReference type="Proteomes" id="UP000814033"/>
    </source>
</evidence>
<organism evidence="1 2">
    <name type="scientific">Auriscalpium vulgare</name>
    <dbReference type="NCBI Taxonomy" id="40419"/>
    <lineage>
        <taxon>Eukaryota</taxon>
        <taxon>Fungi</taxon>
        <taxon>Dikarya</taxon>
        <taxon>Basidiomycota</taxon>
        <taxon>Agaricomycotina</taxon>
        <taxon>Agaricomycetes</taxon>
        <taxon>Russulales</taxon>
        <taxon>Auriscalpiaceae</taxon>
        <taxon>Auriscalpium</taxon>
    </lineage>
</organism>
<sequence>MALNPSGTIPAEPSSDRLELRVERCTGLPKIHLLKGFLVSMQVDGGKKQHTDTTSKNEAVWNKLKSNIL</sequence>
<reference evidence="1" key="2">
    <citation type="journal article" date="2022" name="New Phytol.">
        <title>Evolutionary transition to the ectomycorrhizal habit in the genomes of a hyperdiverse lineage of mushroom-forming fungi.</title>
        <authorList>
            <person name="Looney B."/>
            <person name="Miyauchi S."/>
            <person name="Morin E."/>
            <person name="Drula E."/>
            <person name="Courty P.E."/>
            <person name="Kohler A."/>
            <person name="Kuo A."/>
            <person name="LaButti K."/>
            <person name="Pangilinan J."/>
            <person name="Lipzen A."/>
            <person name="Riley R."/>
            <person name="Andreopoulos W."/>
            <person name="He G."/>
            <person name="Johnson J."/>
            <person name="Nolan M."/>
            <person name="Tritt A."/>
            <person name="Barry K.W."/>
            <person name="Grigoriev I.V."/>
            <person name="Nagy L.G."/>
            <person name="Hibbett D."/>
            <person name="Henrissat B."/>
            <person name="Matheny P.B."/>
            <person name="Labbe J."/>
            <person name="Martin F.M."/>
        </authorList>
    </citation>
    <scope>NUCLEOTIDE SEQUENCE</scope>
    <source>
        <strain evidence="1">FP105234-sp</strain>
    </source>
</reference>
<dbReference type="EMBL" id="MU275983">
    <property type="protein sequence ID" value="KAI0044425.1"/>
    <property type="molecule type" value="Genomic_DNA"/>
</dbReference>